<keyword evidence="1" id="KW-1133">Transmembrane helix</keyword>
<evidence type="ECO:0000313" key="2">
    <source>
        <dbReference type="EMBL" id="MBD1601696.1"/>
    </source>
</evidence>
<gene>
    <name evidence="2" type="ORF">HAQ05_23755</name>
</gene>
<name>A0ABR7Z844_9PSED</name>
<protein>
    <submittedName>
        <fullName evidence="2">Uncharacterized protein</fullName>
    </submittedName>
</protein>
<feature type="non-terminal residue" evidence="2">
    <location>
        <position position="1"/>
    </location>
</feature>
<organism evidence="2 3">
    <name type="scientific">Pseudomonas typographi</name>
    <dbReference type="NCBI Taxonomy" id="2715964"/>
    <lineage>
        <taxon>Bacteria</taxon>
        <taxon>Pseudomonadati</taxon>
        <taxon>Pseudomonadota</taxon>
        <taxon>Gammaproteobacteria</taxon>
        <taxon>Pseudomonadales</taxon>
        <taxon>Pseudomonadaceae</taxon>
        <taxon>Pseudomonas</taxon>
    </lineage>
</organism>
<keyword evidence="3" id="KW-1185">Reference proteome</keyword>
<keyword evidence="1" id="KW-0812">Transmembrane</keyword>
<comment type="caution">
    <text evidence="2">The sequence shown here is derived from an EMBL/GenBank/DDBJ whole genome shotgun (WGS) entry which is preliminary data.</text>
</comment>
<reference evidence="2 3" key="1">
    <citation type="journal article" date="2020" name="Insects">
        <title>Bacteria Belonging to Pseudomonas typographi sp. nov. from the Bark Beetle Ips typographus Have Genomic Potential to Aid in the Host Ecology.</title>
        <authorList>
            <person name="Peral-Aranega E."/>
            <person name="Saati-Santamaria Z."/>
            <person name="Kolarik M."/>
            <person name="Rivas R."/>
            <person name="Garcia-Fraile P."/>
        </authorList>
    </citation>
    <scope>NUCLEOTIDE SEQUENCE [LARGE SCALE GENOMIC DNA]</scope>
    <source>
        <strain evidence="2 3">CA3A</strain>
    </source>
</reference>
<dbReference type="Proteomes" id="UP000805841">
    <property type="component" value="Unassembled WGS sequence"/>
</dbReference>
<evidence type="ECO:0000256" key="1">
    <source>
        <dbReference type="SAM" id="Phobius"/>
    </source>
</evidence>
<feature type="transmembrane region" description="Helical" evidence="1">
    <location>
        <begin position="155"/>
        <end position="173"/>
    </location>
</feature>
<dbReference type="EMBL" id="JAAOCA010000040">
    <property type="protein sequence ID" value="MBD1601696.1"/>
    <property type="molecule type" value="Genomic_DNA"/>
</dbReference>
<evidence type="ECO:0000313" key="3">
    <source>
        <dbReference type="Proteomes" id="UP000805841"/>
    </source>
</evidence>
<feature type="transmembrane region" description="Helical" evidence="1">
    <location>
        <begin position="123"/>
        <end position="143"/>
    </location>
</feature>
<feature type="transmembrane region" description="Helical" evidence="1">
    <location>
        <begin position="180"/>
        <end position="200"/>
    </location>
</feature>
<proteinExistence type="predicted"/>
<keyword evidence="1" id="KW-0472">Membrane</keyword>
<sequence length="450" mass="50409">PEVLKYSAWKHALANKLDKASQGPTIPLIAVACAVYNLEAQIEGMRGVSDESEGGKWRYRSGNMSAVIDLSAGLGNLSKALLGNNKSWIKLINEPHIKISQIKYLKPWADNLRIQTGNPNLSFLRGFSGIAMGITTAITLWDAERAWHQGDHDVAFAYGIAATGGAAWTAYALGMSINPVVLIVGAALFIIGSIVAGWLVDSDIETLLKNGPFGQNHRNANVPGKALGYDPRFLHLRDPSAAYQQLLGALAKPVIKAQRFSDWWAHASDTLRHRISVIDQQRGPINRWGECSRPSAQRFEPYDWVVSVHSPLLSMFEENLFQFYAREDFAVLHHSGAFNAERVERREIAEPKLAAYRLDNSTLMYVLPTQFPVHPQTPRDRFDKTITHRLKIFGQFRLFMDIERSQTLVLPQPGPKVWKPYSSEFHSRPPLNPREGNAPYWHIETLELGA</sequence>
<accession>A0ABR7Z844</accession>